<organism evidence="2 3">
    <name type="scientific">Lachancea mirantina</name>
    <dbReference type="NCBI Taxonomy" id="1230905"/>
    <lineage>
        <taxon>Eukaryota</taxon>
        <taxon>Fungi</taxon>
        <taxon>Dikarya</taxon>
        <taxon>Ascomycota</taxon>
        <taxon>Saccharomycotina</taxon>
        <taxon>Saccharomycetes</taxon>
        <taxon>Saccharomycetales</taxon>
        <taxon>Saccharomycetaceae</taxon>
        <taxon>Lachancea</taxon>
    </lineage>
</organism>
<evidence type="ECO:0000256" key="1">
    <source>
        <dbReference type="SAM" id="Phobius"/>
    </source>
</evidence>
<dbReference type="AlphaFoldDB" id="A0A1G4KBE0"/>
<dbReference type="Proteomes" id="UP000191024">
    <property type="component" value="Chromosome G"/>
</dbReference>
<keyword evidence="3" id="KW-1185">Reference proteome</keyword>
<accession>A0A1G4KBE0</accession>
<sequence>MTLSSIVFAILQTFFYYFAYILKCAVPLCARTAREHPVATNIFGYVVATYILWKVFCHLLATLRKLIYVAVAVLAVLAWIRGPHRVLFQDIPTIVHIFRTDADIQQMWRDVQKYMHTSHLQRLVSATAISTLEEMRLQFLRVFSTL</sequence>
<dbReference type="OrthoDB" id="4065731at2759"/>
<feature type="transmembrane region" description="Helical" evidence="1">
    <location>
        <begin position="62"/>
        <end position="80"/>
    </location>
</feature>
<feature type="transmembrane region" description="Helical" evidence="1">
    <location>
        <begin position="6"/>
        <end position="26"/>
    </location>
</feature>
<keyword evidence="1" id="KW-0812">Transmembrane</keyword>
<name>A0A1G4KBE0_9SACH</name>
<keyword evidence="1" id="KW-1133">Transmembrane helix</keyword>
<evidence type="ECO:0000313" key="3">
    <source>
        <dbReference type="Proteomes" id="UP000191024"/>
    </source>
</evidence>
<feature type="transmembrane region" description="Helical" evidence="1">
    <location>
        <begin position="38"/>
        <end position="56"/>
    </location>
</feature>
<proteinExistence type="predicted"/>
<gene>
    <name evidence="2" type="ORF">LAMI_0G12530G</name>
</gene>
<reference evidence="2 3" key="1">
    <citation type="submission" date="2016-03" db="EMBL/GenBank/DDBJ databases">
        <authorList>
            <person name="Devillers H."/>
        </authorList>
    </citation>
    <scope>NUCLEOTIDE SEQUENCE [LARGE SCALE GENOMIC DNA]</scope>
    <source>
        <strain evidence="2">CBS 11717</strain>
    </source>
</reference>
<dbReference type="EMBL" id="LT598469">
    <property type="protein sequence ID" value="SCV01607.1"/>
    <property type="molecule type" value="Genomic_DNA"/>
</dbReference>
<evidence type="ECO:0000313" key="2">
    <source>
        <dbReference type="EMBL" id="SCV01607.1"/>
    </source>
</evidence>
<keyword evidence="1" id="KW-0472">Membrane</keyword>
<protein>
    <submittedName>
        <fullName evidence="2">LAMI_0G12530g1_1</fullName>
    </submittedName>
</protein>